<name>A0ACB9NAT6_BAUVA</name>
<organism evidence="1 2">
    <name type="scientific">Bauhinia variegata</name>
    <name type="common">Purple orchid tree</name>
    <name type="synonym">Phanera variegata</name>
    <dbReference type="NCBI Taxonomy" id="167791"/>
    <lineage>
        <taxon>Eukaryota</taxon>
        <taxon>Viridiplantae</taxon>
        <taxon>Streptophyta</taxon>
        <taxon>Embryophyta</taxon>
        <taxon>Tracheophyta</taxon>
        <taxon>Spermatophyta</taxon>
        <taxon>Magnoliopsida</taxon>
        <taxon>eudicotyledons</taxon>
        <taxon>Gunneridae</taxon>
        <taxon>Pentapetalae</taxon>
        <taxon>rosids</taxon>
        <taxon>fabids</taxon>
        <taxon>Fabales</taxon>
        <taxon>Fabaceae</taxon>
        <taxon>Cercidoideae</taxon>
        <taxon>Cercideae</taxon>
        <taxon>Bauhiniinae</taxon>
        <taxon>Bauhinia</taxon>
    </lineage>
</organism>
<evidence type="ECO:0000313" key="2">
    <source>
        <dbReference type="Proteomes" id="UP000828941"/>
    </source>
</evidence>
<protein>
    <submittedName>
        <fullName evidence="1">Uncharacterized protein</fullName>
    </submittedName>
</protein>
<dbReference type="Proteomes" id="UP000828941">
    <property type="component" value="Chromosome 7"/>
</dbReference>
<accession>A0ACB9NAT6</accession>
<reference evidence="1 2" key="1">
    <citation type="journal article" date="2022" name="DNA Res.">
        <title>Chromosomal-level genome assembly of the orchid tree Bauhinia variegata (Leguminosae; Cercidoideae) supports the allotetraploid origin hypothesis of Bauhinia.</title>
        <authorList>
            <person name="Zhong Y."/>
            <person name="Chen Y."/>
            <person name="Zheng D."/>
            <person name="Pang J."/>
            <person name="Liu Y."/>
            <person name="Luo S."/>
            <person name="Meng S."/>
            <person name="Qian L."/>
            <person name="Wei D."/>
            <person name="Dai S."/>
            <person name="Zhou R."/>
        </authorList>
    </citation>
    <scope>NUCLEOTIDE SEQUENCE [LARGE SCALE GENOMIC DNA]</scope>
    <source>
        <strain evidence="1">BV-YZ2020</strain>
    </source>
</reference>
<dbReference type="EMBL" id="CM039432">
    <property type="protein sequence ID" value="KAI4331790.1"/>
    <property type="molecule type" value="Genomic_DNA"/>
</dbReference>
<keyword evidence="2" id="KW-1185">Reference proteome</keyword>
<gene>
    <name evidence="1" type="ORF">L6164_016745</name>
</gene>
<evidence type="ECO:0000313" key="1">
    <source>
        <dbReference type="EMBL" id="KAI4331790.1"/>
    </source>
</evidence>
<sequence length="103" mass="11612">MKIGVPLMLLRNIDQYSGMCNGIRLVVTKMGGYVLEAEVISESNVVFSHGQSYHSRLELLLHDDEGNDTNITSNVVYKEVFKNLSKVSDAAFFVKFISEIHLF</sequence>
<proteinExistence type="predicted"/>
<comment type="caution">
    <text evidence="1">The sequence shown here is derived from an EMBL/GenBank/DDBJ whole genome shotgun (WGS) entry which is preliminary data.</text>
</comment>